<name>A0A6I8VX08_DROPS</name>
<evidence type="ECO:0000313" key="10">
    <source>
        <dbReference type="RefSeq" id="XP_033235617.1"/>
    </source>
</evidence>
<keyword evidence="1 6" id="KW-0645">Protease</keyword>
<keyword evidence="5 6" id="KW-0482">Metalloprotease</keyword>
<sequence>MSSAGLPNLLLAGQPSAKVFDKGLIYMAFMTARPKPFPGRDTTGRVAPSSTASVKACVCIPACSLTAPVGLLAFTASRDTDLIEKAMAAIASQTCVRFRRTRNAQEPQVVIQRKEAGCWSYVGFLGRQQQLLNLGERCMTSGTIQHEILHALGLFHTHCDPRRDQYVKIHPENLKPGYEHNFRLLGIGQDPQMTDFGLGYDYESLMHYGEYAFSRNGLPTIVPLRRGVRIGQAKGLSAKDVRKLNRMYCRGN</sequence>
<keyword evidence="9" id="KW-1185">Reference proteome</keyword>
<dbReference type="KEGG" id="dpo:4816346"/>
<keyword evidence="3 6" id="KW-0378">Hydrolase</keyword>
<feature type="binding site" evidence="6">
    <location>
        <position position="146"/>
    </location>
    <ligand>
        <name>Zn(2+)</name>
        <dbReference type="ChEBI" id="CHEBI:29105"/>
        <note>catalytic</note>
    </ligand>
</feature>
<proteinExistence type="predicted"/>
<dbReference type="GO" id="GO:0006508">
    <property type="term" value="P:proteolysis"/>
    <property type="evidence" value="ECO:0007669"/>
    <property type="project" value="UniProtKB-KW"/>
</dbReference>
<dbReference type="Proteomes" id="UP000001819">
    <property type="component" value="Chromosome 4"/>
</dbReference>
<dbReference type="PANTHER" id="PTHR10127">
    <property type="entry name" value="DISCOIDIN, CUB, EGF, LAMININ , AND ZINC METALLOPROTEASE DOMAIN CONTAINING"/>
    <property type="match status" value="1"/>
</dbReference>
<dbReference type="PRINTS" id="PR00480">
    <property type="entry name" value="ASTACIN"/>
</dbReference>
<reference evidence="10" key="1">
    <citation type="submission" date="2025-08" db="UniProtKB">
        <authorList>
            <consortium name="RefSeq"/>
        </authorList>
    </citation>
    <scope>IDENTIFICATION</scope>
    <source>
        <strain evidence="10">MV-25-SWS-2005</strain>
        <tissue evidence="10">Whole body</tissue>
    </source>
</reference>
<evidence type="ECO:0000256" key="5">
    <source>
        <dbReference type="ARBA" id="ARBA00023049"/>
    </source>
</evidence>
<comment type="caution">
    <text evidence="6">Lacks conserved residue(s) required for the propagation of feature annotation.</text>
</comment>
<evidence type="ECO:0000256" key="6">
    <source>
        <dbReference type="PROSITE-ProRule" id="PRU01211"/>
    </source>
</evidence>
<dbReference type="SUPFAM" id="SSF55486">
    <property type="entry name" value="Metalloproteases ('zincins'), catalytic domain"/>
    <property type="match status" value="1"/>
</dbReference>
<evidence type="ECO:0000256" key="1">
    <source>
        <dbReference type="ARBA" id="ARBA00022670"/>
    </source>
</evidence>
<evidence type="ECO:0000259" key="8">
    <source>
        <dbReference type="PROSITE" id="PS51864"/>
    </source>
</evidence>
<dbReference type="PROSITE" id="PS51864">
    <property type="entry name" value="ASTACIN"/>
    <property type="match status" value="1"/>
</dbReference>
<evidence type="ECO:0000256" key="4">
    <source>
        <dbReference type="ARBA" id="ARBA00022833"/>
    </source>
</evidence>
<dbReference type="CDD" id="cd04280">
    <property type="entry name" value="ZnMc_astacin_like"/>
    <property type="match status" value="1"/>
</dbReference>
<dbReference type="GO" id="GO:0008270">
    <property type="term" value="F:zinc ion binding"/>
    <property type="evidence" value="ECO:0007669"/>
    <property type="project" value="UniProtKB-UniRule"/>
</dbReference>
<dbReference type="Gene3D" id="3.40.390.10">
    <property type="entry name" value="Collagenase (Catalytic Domain)"/>
    <property type="match status" value="1"/>
</dbReference>
<feature type="binding site" evidence="6">
    <location>
        <position position="156"/>
    </location>
    <ligand>
        <name>Zn(2+)</name>
        <dbReference type="ChEBI" id="CHEBI:29105"/>
        <note>catalytic</note>
    </ligand>
</feature>
<dbReference type="EC" id="3.4.24.-" evidence="7"/>
<dbReference type="InParanoid" id="A0A6I8VX08"/>
<protein>
    <recommendedName>
        <fullName evidence="7">Metalloendopeptidase</fullName>
        <ecNumber evidence="7">3.4.24.-</ecNumber>
    </recommendedName>
</protein>
<evidence type="ECO:0000256" key="3">
    <source>
        <dbReference type="ARBA" id="ARBA00022801"/>
    </source>
</evidence>
<keyword evidence="2 6" id="KW-0479">Metal-binding</keyword>
<dbReference type="InterPro" id="IPR034035">
    <property type="entry name" value="Astacin-like_dom"/>
</dbReference>
<accession>A0A6I8VX08</accession>
<dbReference type="GO" id="GO:0004222">
    <property type="term" value="F:metalloendopeptidase activity"/>
    <property type="evidence" value="ECO:0007669"/>
    <property type="project" value="UniProtKB-UniRule"/>
</dbReference>
<dbReference type="InterPro" id="IPR024079">
    <property type="entry name" value="MetalloPept_cat_dom_sf"/>
</dbReference>
<comment type="cofactor">
    <cofactor evidence="6 7">
        <name>Zn(2+)</name>
        <dbReference type="ChEBI" id="CHEBI:29105"/>
    </cofactor>
    <text evidence="6 7">Binds 1 zinc ion per subunit.</text>
</comment>
<evidence type="ECO:0000313" key="9">
    <source>
        <dbReference type="Proteomes" id="UP000001819"/>
    </source>
</evidence>
<dbReference type="PANTHER" id="PTHR10127:SF780">
    <property type="entry name" value="METALLOENDOPEPTIDASE"/>
    <property type="match status" value="1"/>
</dbReference>
<feature type="active site" evidence="6">
    <location>
        <position position="147"/>
    </location>
</feature>
<feature type="binding site" evidence="6">
    <location>
        <position position="150"/>
    </location>
    <ligand>
        <name>Zn(2+)</name>
        <dbReference type="ChEBI" id="CHEBI:29105"/>
        <note>catalytic</note>
    </ligand>
</feature>
<dbReference type="InterPro" id="IPR006026">
    <property type="entry name" value="Peptidase_Metallo"/>
</dbReference>
<gene>
    <name evidence="10" type="primary">LOC4816346</name>
</gene>
<evidence type="ECO:0000256" key="7">
    <source>
        <dbReference type="RuleBase" id="RU361183"/>
    </source>
</evidence>
<dbReference type="InterPro" id="IPR001506">
    <property type="entry name" value="Peptidase_M12A"/>
</dbReference>
<evidence type="ECO:0000256" key="2">
    <source>
        <dbReference type="ARBA" id="ARBA00022723"/>
    </source>
</evidence>
<organism evidence="9 10">
    <name type="scientific">Drosophila pseudoobscura pseudoobscura</name>
    <name type="common">Fruit fly</name>
    <dbReference type="NCBI Taxonomy" id="46245"/>
    <lineage>
        <taxon>Eukaryota</taxon>
        <taxon>Metazoa</taxon>
        <taxon>Ecdysozoa</taxon>
        <taxon>Arthropoda</taxon>
        <taxon>Hexapoda</taxon>
        <taxon>Insecta</taxon>
        <taxon>Pterygota</taxon>
        <taxon>Neoptera</taxon>
        <taxon>Endopterygota</taxon>
        <taxon>Diptera</taxon>
        <taxon>Brachycera</taxon>
        <taxon>Muscomorpha</taxon>
        <taxon>Ephydroidea</taxon>
        <taxon>Drosophilidae</taxon>
        <taxon>Drosophila</taxon>
        <taxon>Sophophora</taxon>
    </lineage>
</organism>
<keyword evidence="4 6" id="KW-0862">Zinc</keyword>
<dbReference type="RefSeq" id="XP_033235617.1">
    <property type="nucleotide sequence ID" value="XM_033379726.1"/>
</dbReference>
<dbReference type="Pfam" id="PF01400">
    <property type="entry name" value="Astacin"/>
    <property type="match status" value="1"/>
</dbReference>
<dbReference type="AlphaFoldDB" id="A0A6I8VX08"/>
<dbReference type="SMART" id="SM00235">
    <property type="entry name" value="ZnMc"/>
    <property type="match status" value="1"/>
</dbReference>
<feature type="domain" description="Peptidase M12A" evidence="8">
    <location>
        <begin position="40"/>
        <end position="250"/>
    </location>
</feature>